<keyword evidence="2" id="KW-1185">Reference proteome</keyword>
<dbReference type="RefSeq" id="WP_307356925.1">
    <property type="nucleotide sequence ID" value="NZ_BAAACJ010000040.1"/>
</dbReference>
<evidence type="ECO:0000313" key="2">
    <source>
        <dbReference type="Proteomes" id="UP001224418"/>
    </source>
</evidence>
<organism evidence="1 2">
    <name type="scientific">Hathewaya limosa</name>
    <name type="common">Clostridium limosum</name>
    <dbReference type="NCBI Taxonomy" id="1536"/>
    <lineage>
        <taxon>Bacteria</taxon>
        <taxon>Bacillati</taxon>
        <taxon>Bacillota</taxon>
        <taxon>Clostridia</taxon>
        <taxon>Eubacteriales</taxon>
        <taxon>Clostridiaceae</taxon>
        <taxon>Hathewaya</taxon>
    </lineage>
</organism>
<accession>A0ABU0JUJ8</accession>
<evidence type="ECO:0000313" key="1">
    <source>
        <dbReference type="EMBL" id="MDQ0480780.1"/>
    </source>
</evidence>
<sequence>MGEKILTIDLKNRTFKDSIILDLSDIKDKKFLRLNLVVEKSLNKIKNFLKDGELQSAKLELETIKPYFKENKDSEFLQEYNMYNEVCLILICAIKELYEDEDELNKFLKLSEIFHQLIIFKVSNDISYFIEFYDEHLIKLEQYVINYDLLKVLKNLKKQLDKGEKLSYVMEIVDKLSETYIYKDEEKKELEGLQHIIKELREDKIKTYNDGTKNDKLCIVKFLMPYRYRRMVKDSKFDEYVKILNCTYSDYEEIENDLYNMHKLYILNKSNTYEEFYKTIINFKHIIDFRLSEYASYYIIRRLFEKNKNYYSIKELEADTCEIMKLLKIKKNTNSIPV</sequence>
<protein>
    <submittedName>
        <fullName evidence="1">Uncharacterized protein</fullName>
    </submittedName>
</protein>
<name>A0ABU0JUJ8_HATLI</name>
<dbReference type="Proteomes" id="UP001224418">
    <property type="component" value="Unassembled WGS sequence"/>
</dbReference>
<comment type="caution">
    <text evidence="1">The sequence shown here is derived from an EMBL/GenBank/DDBJ whole genome shotgun (WGS) entry which is preliminary data.</text>
</comment>
<proteinExistence type="predicted"/>
<dbReference type="EMBL" id="JAUSWN010000028">
    <property type="protein sequence ID" value="MDQ0480780.1"/>
    <property type="molecule type" value="Genomic_DNA"/>
</dbReference>
<reference evidence="1 2" key="1">
    <citation type="submission" date="2023-07" db="EMBL/GenBank/DDBJ databases">
        <title>Genomic Encyclopedia of Type Strains, Phase IV (KMG-IV): sequencing the most valuable type-strain genomes for metagenomic binning, comparative biology and taxonomic classification.</title>
        <authorList>
            <person name="Goeker M."/>
        </authorList>
    </citation>
    <scope>NUCLEOTIDE SEQUENCE [LARGE SCALE GENOMIC DNA]</scope>
    <source>
        <strain evidence="1 2">DSM 1400</strain>
    </source>
</reference>
<gene>
    <name evidence="1" type="ORF">QOZ93_002530</name>
</gene>